<sequence length="167" mass="17600">MALGLLAGCSSVPLERSAMQPAQLLPLATLAPPVCAYRLDAVSDRRAAGTAAGSLGAHAFSLDDAADLVRQRLMANGFRDDPALPALSLEIRQLYIAANQSSKVPVAVYRVSVDGGPPTILRSHAASVNWNGTEAESQRAIARALDDVDLQLRQMLDARCGSRHAAD</sequence>
<dbReference type="Proteomes" id="UP000324973">
    <property type="component" value="Unassembled WGS sequence"/>
</dbReference>
<gene>
    <name evidence="1" type="ORF">FZO89_09010</name>
</gene>
<accession>A0A5D4XNZ8</accession>
<dbReference type="AlphaFoldDB" id="A0A5D4XNZ8"/>
<name>A0A5D4XNZ8_9GAMM</name>
<keyword evidence="2" id="KW-1185">Reference proteome</keyword>
<protein>
    <submittedName>
        <fullName evidence="1">Uncharacterized protein</fullName>
    </submittedName>
</protein>
<dbReference type="OrthoDB" id="6028444at2"/>
<dbReference type="EMBL" id="VTFT01000001">
    <property type="protein sequence ID" value="TYT26386.1"/>
    <property type="molecule type" value="Genomic_DNA"/>
</dbReference>
<evidence type="ECO:0000313" key="1">
    <source>
        <dbReference type="EMBL" id="TYT26386.1"/>
    </source>
</evidence>
<reference evidence="1 2" key="1">
    <citation type="submission" date="2019-08" db="EMBL/GenBank/DDBJ databases">
        <title>Luteimonas viscosus sp. nov., isolated from soil of a sunflower field.</title>
        <authorList>
            <person name="Jianli Z."/>
            <person name="Ying Z."/>
        </authorList>
    </citation>
    <scope>NUCLEOTIDE SEQUENCE [LARGE SCALE GENOMIC DNA]</scope>
    <source>
        <strain evidence="1 2">XBU10</strain>
    </source>
</reference>
<proteinExistence type="predicted"/>
<comment type="caution">
    <text evidence="1">The sequence shown here is derived from an EMBL/GenBank/DDBJ whole genome shotgun (WGS) entry which is preliminary data.</text>
</comment>
<evidence type="ECO:0000313" key="2">
    <source>
        <dbReference type="Proteomes" id="UP000324973"/>
    </source>
</evidence>
<organism evidence="1 2">
    <name type="scientific">Luteimonas viscosa</name>
    <dbReference type="NCBI Taxonomy" id="1132694"/>
    <lineage>
        <taxon>Bacteria</taxon>
        <taxon>Pseudomonadati</taxon>
        <taxon>Pseudomonadota</taxon>
        <taxon>Gammaproteobacteria</taxon>
        <taxon>Lysobacterales</taxon>
        <taxon>Lysobacteraceae</taxon>
        <taxon>Luteimonas</taxon>
    </lineage>
</organism>
<dbReference type="RefSeq" id="WP_149102937.1">
    <property type="nucleotide sequence ID" value="NZ_VTFT01000001.1"/>
</dbReference>